<dbReference type="Pfam" id="PF23868">
    <property type="entry name" value="Mmc1_C"/>
    <property type="match status" value="1"/>
</dbReference>
<dbReference type="EMBL" id="ML211661">
    <property type="protein sequence ID" value="TFK81061.1"/>
    <property type="molecule type" value="Genomic_DNA"/>
</dbReference>
<evidence type="ECO:0000259" key="2">
    <source>
        <dbReference type="Pfam" id="PF23868"/>
    </source>
</evidence>
<name>A0A5C3NUV0_9APHY</name>
<dbReference type="PANTHER" id="PTHR38644:SF1">
    <property type="entry name" value="EXPRESSED PROTEIN"/>
    <property type="match status" value="1"/>
</dbReference>
<organism evidence="3 4">
    <name type="scientific">Polyporus arcularius HHB13444</name>
    <dbReference type="NCBI Taxonomy" id="1314778"/>
    <lineage>
        <taxon>Eukaryota</taxon>
        <taxon>Fungi</taxon>
        <taxon>Dikarya</taxon>
        <taxon>Basidiomycota</taxon>
        <taxon>Agaricomycotina</taxon>
        <taxon>Agaricomycetes</taxon>
        <taxon>Polyporales</taxon>
        <taxon>Polyporaceae</taxon>
        <taxon>Polyporus</taxon>
    </lineage>
</organism>
<evidence type="ECO:0000313" key="3">
    <source>
        <dbReference type="EMBL" id="TFK81061.1"/>
    </source>
</evidence>
<dbReference type="Proteomes" id="UP000308197">
    <property type="component" value="Unassembled WGS sequence"/>
</dbReference>
<keyword evidence="1" id="KW-0175">Coiled coil</keyword>
<protein>
    <recommendedName>
        <fullName evidence="2">Mmc1 C-terminal domain-containing protein</fullName>
    </recommendedName>
</protein>
<gene>
    <name evidence="3" type="ORF">K466DRAFT_667351</name>
</gene>
<accession>A0A5C3NUV0</accession>
<evidence type="ECO:0000313" key="4">
    <source>
        <dbReference type="Proteomes" id="UP000308197"/>
    </source>
</evidence>
<reference evidence="3 4" key="1">
    <citation type="journal article" date="2019" name="Nat. Ecol. Evol.">
        <title>Megaphylogeny resolves global patterns of mushroom evolution.</title>
        <authorList>
            <person name="Varga T."/>
            <person name="Krizsan K."/>
            <person name="Foldi C."/>
            <person name="Dima B."/>
            <person name="Sanchez-Garcia M."/>
            <person name="Sanchez-Ramirez S."/>
            <person name="Szollosi G.J."/>
            <person name="Szarkandi J.G."/>
            <person name="Papp V."/>
            <person name="Albert L."/>
            <person name="Andreopoulos W."/>
            <person name="Angelini C."/>
            <person name="Antonin V."/>
            <person name="Barry K.W."/>
            <person name="Bougher N.L."/>
            <person name="Buchanan P."/>
            <person name="Buyck B."/>
            <person name="Bense V."/>
            <person name="Catcheside P."/>
            <person name="Chovatia M."/>
            <person name="Cooper J."/>
            <person name="Damon W."/>
            <person name="Desjardin D."/>
            <person name="Finy P."/>
            <person name="Geml J."/>
            <person name="Haridas S."/>
            <person name="Hughes K."/>
            <person name="Justo A."/>
            <person name="Karasinski D."/>
            <person name="Kautmanova I."/>
            <person name="Kiss B."/>
            <person name="Kocsube S."/>
            <person name="Kotiranta H."/>
            <person name="LaButti K.M."/>
            <person name="Lechner B.E."/>
            <person name="Liimatainen K."/>
            <person name="Lipzen A."/>
            <person name="Lukacs Z."/>
            <person name="Mihaltcheva S."/>
            <person name="Morgado L.N."/>
            <person name="Niskanen T."/>
            <person name="Noordeloos M.E."/>
            <person name="Ohm R.A."/>
            <person name="Ortiz-Santana B."/>
            <person name="Ovrebo C."/>
            <person name="Racz N."/>
            <person name="Riley R."/>
            <person name="Savchenko A."/>
            <person name="Shiryaev A."/>
            <person name="Soop K."/>
            <person name="Spirin V."/>
            <person name="Szebenyi C."/>
            <person name="Tomsovsky M."/>
            <person name="Tulloss R.E."/>
            <person name="Uehling J."/>
            <person name="Grigoriev I.V."/>
            <person name="Vagvolgyi C."/>
            <person name="Papp T."/>
            <person name="Martin F.M."/>
            <person name="Miettinen O."/>
            <person name="Hibbett D.S."/>
            <person name="Nagy L.G."/>
        </authorList>
    </citation>
    <scope>NUCLEOTIDE SEQUENCE [LARGE SCALE GENOMIC DNA]</scope>
    <source>
        <strain evidence="3 4">HHB13444</strain>
    </source>
</reference>
<feature type="domain" description="Mmc1 C-terminal" evidence="2">
    <location>
        <begin position="422"/>
        <end position="606"/>
    </location>
</feature>
<dbReference type="PANTHER" id="PTHR38644">
    <property type="entry name" value="EXPRESSED PROTEIN"/>
    <property type="match status" value="1"/>
</dbReference>
<keyword evidence="4" id="KW-1185">Reference proteome</keyword>
<feature type="coiled-coil region" evidence="1">
    <location>
        <begin position="645"/>
        <end position="672"/>
    </location>
</feature>
<dbReference type="InParanoid" id="A0A5C3NUV0"/>
<dbReference type="AlphaFoldDB" id="A0A5C3NUV0"/>
<evidence type="ECO:0000256" key="1">
    <source>
        <dbReference type="SAM" id="Coils"/>
    </source>
</evidence>
<dbReference type="InterPro" id="IPR056196">
    <property type="entry name" value="Mmc1_C"/>
</dbReference>
<sequence>MPTCLASSSGLLRSSAQHHSSHVLAISQCAQRCRAPGSGAIRRASTATSSKHEEQRAHVLTVLHKATSLLPRILPNSKPGLQGVSLRDSLGFWEEVLGKVYEDLTPSAEKREKDRVRVAVYGTDWMSGANELVTALLEDPFVSNEQKQTLRSRWKSQPEGSRSVRIQYGTSPSADGDVVHVQSSWLQNFGLPIEVTEFKSPSIGVLPDPETAKALFTADVPIVLCNPISTPVATAATYPGLRLSREHTILAVLSPSPAHPATAAHNSQVEGLASQGNVRVVFVDPARALHGLGMLDGGVASPISVQRYQDDVSGSNISSITHTVKELLPQGSPNVPLAARVVAVHAQTGRALIKDALATSRAVLRKAELEADAVLTATSALRSQMEEAKAKVHLEVFGVEGKDGDEIAKAIAQAKKSVQPTMDSLQWYKLFWRVDDVREVIIAAVDRAWCRDLERKLVFHAGRLAALQTSFTEAANSLCRSFPPASAYQSPVLHNSLARIASAPSYPITATVLTGPLHARQSQLRFPTERLHASAQRAVVGMSGSVLGGFGVAWAGWATELQLFGGLIDIGMSPETALGVGMLGAAVGVRWAVGRWEKAKRRWWKNWDRIGEGLERDLKATLTQTMHGHVLVVSEAACSGLDGLVGKRRAEVEELQDEVQTLETELSRRQVEVTP</sequence>
<proteinExistence type="predicted"/>
<dbReference type="STRING" id="1314778.A0A5C3NUV0"/>